<dbReference type="InterPro" id="IPR000222">
    <property type="entry name" value="PP2C_BS"/>
</dbReference>
<dbReference type="PANTHER" id="PTHR13832">
    <property type="entry name" value="PROTEIN PHOSPHATASE 2C"/>
    <property type="match status" value="1"/>
</dbReference>
<keyword evidence="8" id="KW-0464">Manganese</keyword>
<feature type="compositionally biased region" description="Acidic residues" evidence="11">
    <location>
        <begin position="446"/>
        <end position="459"/>
    </location>
</feature>
<evidence type="ECO:0000256" key="10">
    <source>
        <dbReference type="RuleBase" id="RU003465"/>
    </source>
</evidence>
<organism evidence="13 14">
    <name type="scientific">Metschnikowia bicuspidata</name>
    <dbReference type="NCBI Taxonomy" id="27322"/>
    <lineage>
        <taxon>Eukaryota</taxon>
        <taxon>Fungi</taxon>
        <taxon>Dikarya</taxon>
        <taxon>Ascomycota</taxon>
        <taxon>Saccharomycotina</taxon>
        <taxon>Pichiomycetes</taxon>
        <taxon>Metschnikowiaceae</taxon>
        <taxon>Metschnikowia</taxon>
    </lineage>
</organism>
<dbReference type="OrthoDB" id="10264738at2759"/>
<accession>A0A4P9ZGZ9</accession>
<dbReference type="EC" id="3.1.3.16" evidence="4"/>
<dbReference type="Gene3D" id="3.60.40.10">
    <property type="entry name" value="PPM-type phosphatase domain"/>
    <property type="match status" value="1"/>
</dbReference>
<comment type="cofactor">
    <cofactor evidence="1">
        <name>Mn(2+)</name>
        <dbReference type="ChEBI" id="CHEBI:29035"/>
    </cofactor>
</comment>
<feature type="region of interest" description="Disordered" evidence="11">
    <location>
        <begin position="428"/>
        <end position="459"/>
    </location>
</feature>
<evidence type="ECO:0000256" key="11">
    <source>
        <dbReference type="SAM" id="MobiDB-lite"/>
    </source>
</evidence>
<dbReference type="EMBL" id="ML004432">
    <property type="protein sequence ID" value="RKP32265.1"/>
    <property type="molecule type" value="Genomic_DNA"/>
</dbReference>
<proteinExistence type="inferred from homology"/>
<dbReference type="PROSITE" id="PS51746">
    <property type="entry name" value="PPM_2"/>
    <property type="match status" value="1"/>
</dbReference>
<dbReference type="AlphaFoldDB" id="A0A4P9ZGZ9"/>
<comment type="cofactor">
    <cofactor evidence="2">
        <name>Mg(2+)</name>
        <dbReference type="ChEBI" id="CHEBI:18420"/>
    </cofactor>
</comment>
<dbReference type="GO" id="GO:0004722">
    <property type="term" value="F:protein serine/threonine phosphatase activity"/>
    <property type="evidence" value="ECO:0007669"/>
    <property type="project" value="UniProtKB-EC"/>
</dbReference>
<evidence type="ECO:0000313" key="14">
    <source>
        <dbReference type="Proteomes" id="UP000268321"/>
    </source>
</evidence>
<evidence type="ECO:0000256" key="6">
    <source>
        <dbReference type="ARBA" id="ARBA00022801"/>
    </source>
</evidence>
<sequence>MGQILSQPEKDKQSEQNSDPYLAYGLSCMQGWRINMEDAHATILNIDDDIEDDHVAFFGVYDGHGGDKSAIFTGIHLHELIKQTDSFKKHDYVNALKNGFLQCDQAILQDFETRNDESGCAATVVIITSSQIFCANAGDSRTVMSVNGFAKALSFDHKPYNDGEKARICAAGGYVDVGRVNGNLALSRGIGDFSFKANPELPAEEQIVTCYPDVICHSIDFAKDEFVVLACDGIWDCISLQSCVECVRRGIWEKKPLTQICEEIMELCCAPTSDGLGIGCDNMSIMIVALLDYSMNETLEQWYDKIYQRVDEDPIEIPVSVEYGPIAPDYNDLYKDIFGEHYNINLQGSGSDSRNNGPGNYLMFSSRDAIPEDRNEDSDGNADDDTPFSNGAISLQKLLSSNVITNENGVIYLDMSSAQSLLASFGMGKADADDADDSLEQGQKLDDDEKVEELEDGDE</sequence>
<evidence type="ECO:0000256" key="8">
    <source>
        <dbReference type="ARBA" id="ARBA00023211"/>
    </source>
</evidence>
<evidence type="ECO:0000256" key="2">
    <source>
        <dbReference type="ARBA" id="ARBA00001946"/>
    </source>
</evidence>
<evidence type="ECO:0000256" key="1">
    <source>
        <dbReference type="ARBA" id="ARBA00001936"/>
    </source>
</evidence>
<dbReference type="Pfam" id="PF00481">
    <property type="entry name" value="PP2C"/>
    <property type="match status" value="1"/>
</dbReference>
<evidence type="ECO:0000256" key="4">
    <source>
        <dbReference type="ARBA" id="ARBA00013081"/>
    </source>
</evidence>
<keyword evidence="6 10" id="KW-0378">Hydrolase</keyword>
<dbReference type="InterPro" id="IPR036457">
    <property type="entry name" value="PPM-type-like_dom_sf"/>
</dbReference>
<evidence type="ECO:0000259" key="12">
    <source>
        <dbReference type="PROSITE" id="PS51746"/>
    </source>
</evidence>
<dbReference type="GO" id="GO:1904289">
    <property type="term" value="P:regulation of mitotic DNA damage checkpoint"/>
    <property type="evidence" value="ECO:0007669"/>
    <property type="project" value="UniProtKB-ARBA"/>
</dbReference>
<gene>
    <name evidence="13" type="ORF">METBISCDRAFT_12401</name>
</gene>
<dbReference type="PANTHER" id="PTHR13832:SF565">
    <property type="entry name" value="AT28366P-RELATED"/>
    <property type="match status" value="1"/>
</dbReference>
<evidence type="ECO:0000256" key="9">
    <source>
        <dbReference type="ARBA" id="ARBA00048832"/>
    </source>
</evidence>
<dbReference type="InterPro" id="IPR001932">
    <property type="entry name" value="PPM-type_phosphatase-like_dom"/>
</dbReference>
<feature type="domain" description="PPM-type phosphatase" evidence="12">
    <location>
        <begin position="23"/>
        <end position="290"/>
    </location>
</feature>
<dbReference type="PROSITE" id="PS01032">
    <property type="entry name" value="PPM_1"/>
    <property type="match status" value="1"/>
</dbReference>
<comment type="similarity">
    <text evidence="3 10">Belongs to the PP2C family.</text>
</comment>
<dbReference type="CDD" id="cd00143">
    <property type="entry name" value="PP2Cc"/>
    <property type="match status" value="1"/>
</dbReference>
<dbReference type="SMART" id="SM00332">
    <property type="entry name" value="PP2Cc"/>
    <property type="match status" value="1"/>
</dbReference>
<name>A0A4P9ZGZ9_9ASCO</name>
<evidence type="ECO:0000313" key="13">
    <source>
        <dbReference type="EMBL" id="RKP32265.1"/>
    </source>
</evidence>
<evidence type="ECO:0000256" key="3">
    <source>
        <dbReference type="ARBA" id="ARBA00006702"/>
    </source>
</evidence>
<dbReference type="InterPro" id="IPR015655">
    <property type="entry name" value="PP2C"/>
</dbReference>
<dbReference type="GO" id="GO:1903753">
    <property type="term" value="P:negative regulation of p38MAPK cascade"/>
    <property type="evidence" value="ECO:0007669"/>
    <property type="project" value="UniProtKB-ARBA"/>
</dbReference>
<dbReference type="SUPFAM" id="SSF81606">
    <property type="entry name" value="PP2C-like"/>
    <property type="match status" value="1"/>
</dbReference>
<evidence type="ECO:0000256" key="7">
    <source>
        <dbReference type="ARBA" id="ARBA00022912"/>
    </source>
</evidence>
<reference evidence="14" key="1">
    <citation type="journal article" date="2018" name="Nat. Microbiol.">
        <title>Leveraging single-cell genomics to expand the fungal tree of life.</title>
        <authorList>
            <person name="Ahrendt S.R."/>
            <person name="Quandt C.A."/>
            <person name="Ciobanu D."/>
            <person name="Clum A."/>
            <person name="Salamov A."/>
            <person name="Andreopoulos B."/>
            <person name="Cheng J.F."/>
            <person name="Woyke T."/>
            <person name="Pelin A."/>
            <person name="Henrissat B."/>
            <person name="Reynolds N.K."/>
            <person name="Benny G.L."/>
            <person name="Smith M.E."/>
            <person name="James T.Y."/>
            <person name="Grigoriev I.V."/>
        </authorList>
    </citation>
    <scope>NUCLEOTIDE SEQUENCE [LARGE SCALE GENOMIC DNA]</scope>
    <source>
        <strain evidence="14">Baker2002</strain>
    </source>
</reference>
<dbReference type="Proteomes" id="UP000268321">
    <property type="component" value="Unassembled WGS sequence"/>
</dbReference>
<evidence type="ECO:0000256" key="5">
    <source>
        <dbReference type="ARBA" id="ARBA00022723"/>
    </source>
</evidence>
<keyword evidence="5" id="KW-0479">Metal-binding</keyword>
<dbReference type="FunFam" id="3.60.40.10:FF:000016">
    <property type="entry name" value="Protein phosphatase 2C"/>
    <property type="match status" value="1"/>
</dbReference>
<keyword evidence="14" id="KW-1185">Reference proteome</keyword>
<keyword evidence="7 10" id="KW-0904">Protein phosphatase</keyword>
<dbReference type="GO" id="GO:0046872">
    <property type="term" value="F:metal ion binding"/>
    <property type="evidence" value="ECO:0007669"/>
    <property type="project" value="UniProtKB-KW"/>
</dbReference>
<comment type="catalytic activity">
    <reaction evidence="9">
        <text>O-phospho-L-threonyl-[protein] + H2O = L-threonyl-[protein] + phosphate</text>
        <dbReference type="Rhea" id="RHEA:47004"/>
        <dbReference type="Rhea" id="RHEA-COMP:11060"/>
        <dbReference type="Rhea" id="RHEA-COMP:11605"/>
        <dbReference type="ChEBI" id="CHEBI:15377"/>
        <dbReference type="ChEBI" id="CHEBI:30013"/>
        <dbReference type="ChEBI" id="CHEBI:43474"/>
        <dbReference type="ChEBI" id="CHEBI:61977"/>
        <dbReference type="EC" id="3.1.3.16"/>
    </reaction>
    <physiologicalReaction direction="left-to-right" evidence="9">
        <dbReference type="Rhea" id="RHEA:47005"/>
    </physiologicalReaction>
</comment>
<protein>
    <recommendedName>
        <fullName evidence="4">protein-serine/threonine phosphatase</fullName>
        <ecNumber evidence="4">3.1.3.16</ecNumber>
    </recommendedName>
</protein>